<dbReference type="OrthoDB" id="4508695at2759"/>
<protein>
    <submittedName>
        <fullName evidence="1">Uncharacterized protein</fullName>
    </submittedName>
</protein>
<comment type="caution">
    <text evidence="1">The sequence shown here is derived from an EMBL/GenBank/DDBJ whole genome shotgun (WGS) entry which is preliminary data.</text>
</comment>
<dbReference type="VEuPathDB" id="FungiDB:P170DRAFT_350755"/>
<dbReference type="AlphaFoldDB" id="A0A2I2GGR0"/>
<sequence length="148" mass="16309">MIEPSKTPLSSMPAQWSKASILFKVRSVIRSLLSRLANSLKYSLADEDWEAKACQQFFDAASVLKCCGTPELTLTAYVKLGVVDGASGSGSVQIKLAFNMTQLQNFLTRLASAIMNNTKMFLKPLPDGSTLEVRYIIRMSSSFQLSLF</sequence>
<reference evidence="1 2" key="1">
    <citation type="submission" date="2016-12" db="EMBL/GenBank/DDBJ databases">
        <title>The genomes of Aspergillus section Nigri reveals drivers in fungal speciation.</title>
        <authorList>
            <consortium name="DOE Joint Genome Institute"/>
            <person name="Vesth T.C."/>
            <person name="Nybo J."/>
            <person name="Theobald S."/>
            <person name="Brandl J."/>
            <person name="Frisvad J.C."/>
            <person name="Nielsen K.F."/>
            <person name="Lyhne E.K."/>
            <person name="Kogle M.E."/>
            <person name="Kuo A."/>
            <person name="Riley R."/>
            <person name="Clum A."/>
            <person name="Nolan M."/>
            <person name="Lipzen A."/>
            <person name="Salamov A."/>
            <person name="Henrissat B."/>
            <person name="Wiebenga A."/>
            <person name="De Vries R.P."/>
            <person name="Grigoriev I.V."/>
            <person name="Mortensen U.H."/>
            <person name="Andersen M.R."/>
            <person name="Baker S.E."/>
        </authorList>
    </citation>
    <scope>NUCLEOTIDE SEQUENCE [LARGE SCALE GENOMIC DNA]</scope>
    <source>
        <strain evidence="1 2">IBT 23096</strain>
    </source>
</reference>
<proteinExistence type="predicted"/>
<dbReference type="GeneID" id="36551520"/>
<accession>A0A2I2GGR0</accession>
<dbReference type="RefSeq" id="XP_024707373.1">
    <property type="nucleotide sequence ID" value="XM_024843820.1"/>
</dbReference>
<organism evidence="1 2">
    <name type="scientific">Aspergillus steynii IBT 23096</name>
    <dbReference type="NCBI Taxonomy" id="1392250"/>
    <lineage>
        <taxon>Eukaryota</taxon>
        <taxon>Fungi</taxon>
        <taxon>Dikarya</taxon>
        <taxon>Ascomycota</taxon>
        <taxon>Pezizomycotina</taxon>
        <taxon>Eurotiomycetes</taxon>
        <taxon>Eurotiomycetidae</taxon>
        <taxon>Eurotiales</taxon>
        <taxon>Aspergillaceae</taxon>
        <taxon>Aspergillus</taxon>
        <taxon>Aspergillus subgen. Circumdati</taxon>
    </lineage>
</organism>
<dbReference type="Proteomes" id="UP000234275">
    <property type="component" value="Unassembled WGS sequence"/>
</dbReference>
<keyword evidence="2" id="KW-1185">Reference proteome</keyword>
<name>A0A2I2GGR0_9EURO</name>
<dbReference type="EMBL" id="MSFO01000002">
    <property type="protein sequence ID" value="PLB52071.1"/>
    <property type="molecule type" value="Genomic_DNA"/>
</dbReference>
<gene>
    <name evidence="1" type="ORF">P170DRAFT_350755</name>
</gene>
<evidence type="ECO:0000313" key="2">
    <source>
        <dbReference type="Proteomes" id="UP000234275"/>
    </source>
</evidence>
<evidence type="ECO:0000313" key="1">
    <source>
        <dbReference type="EMBL" id="PLB52071.1"/>
    </source>
</evidence>